<comment type="caution">
    <text evidence="1">The sequence shown here is derived from an EMBL/GenBank/DDBJ whole genome shotgun (WGS) entry which is preliminary data.</text>
</comment>
<sequence>MKCVEFEALKSYESPTVYFCEHDMKHSCLIAIPSLNWSFLMDYKINFKDERPMLIKALSKCVSEYDAENVADVFYDFVFSEFN</sequence>
<dbReference type="EMBL" id="NVMD01000028">
    <property type="protein sequence ID" value="PED11875.1"/>
    <property type="molecule type" value="Genomic_DNA"/>
</dbReference>
<evidence type="ECO:0000313" key="2">
    <source>
        <dbReference type="EMBL" id="PGH78608.1"/>
    </source>
</evidence>
<dbReference type="Proteomes" id="UP000220127">
    <property type="component" value="Unassembled WGS sequence"/>
</dbReference>
<organism evidence="1 3">
    <name type="scientific">Bacillus thuringiensis</name>
    <dbReference type="NCBI Taxonomy" id="1428"/>
    <lineage>
        <taxon>Bacteria</taxon>
        <taxon>Bacillati</taxon>
        <taxon>Bacillota</taxon>
        <taxon>Bacilli</taxon>
        <taxon>Bacillales</taxon>
        <taxon>Bacillaceae</taxon>
        <taxon>Bacillus</taxon>
        <taxon>Bacillus cereus group</taxon>
    </lineage>
</organism>
<dbReference type="Pfam" id="PF14166">
    <property type="entry name" value="YueH"/>
    <property type="match status" value="1"/>
</dbReference>
<evidence type="ECO:0000313" key="3">
    <source>
        <dbReference type="Proteomes" id="UP000220127"/>
    </source>
</evidence>
<dbReference type="InterPro" id="IPR020260">
    <property type="entry name" value="Uncharacterised_YueH"/>
</dbReference>
<proteinExistence type="predicted"/>
<protein>
    <submittedName>
        <fullName evidence="1">Uncharacterized protein</fullName>
    </submittedName>
</protein>
<dbReference type="Proteomes" id="UP000222944">
    <property type="component" value="Unassembled WGS sequence"/>
</dbReference>
<gene>
    <name evidence="2" type="ORF">CN899_28265</name>
    <name evidence="1" type="ORF">CON01_24590</name>
</gene>
<evidence type="ECO:0000313" key="4">
    <source>
        <dbReference type="Proteomes" id="UP000222944"/>
    </source>
</evidence>
<evidence type="ECO:0000313" key="1">
    <source>
        <dbReference type="EMBL" id="PED11875.1"/>
    </source>
</evidence>
<dbReference type="AlphaFoldDB" id="A0A9X6YEC5"/>
<accession>A0A9X6YEC5</accession>
<dbReference type="RefSeq" id="WP_097877652.1">
    <property type="nucleotide sequence ID" value="NZ_NTSD01000035.1"/>
</dbReference>
<reference evidence="3 4" key="1">
    <citation type="submission" date="2017-09" db="EMBL/GenBank/DDBJ databases">
        <title>Large-scale bioinformatics analysis of Bacillus genomes uncovers conserved roles of natural products in bacterial physiology.</title>
        <authorList>
            <consortium name="Agbiome Team Llc"/>
            <person name="Bleich R.M."/>
            <person name="Grubbs K.J."/>
            <person name="Santa Maria K.C."/>
            <person name="Allen S.E."/>
            <person name="Farag S."/>
            <person name="Shank E.A."/>
            <person name="Bowers A."/>
        </authorList>
    </citation>
    <scope>NUCLEOTIDE SEQUENCE [LARGE SCALE GENOMIC DNA]</scope>
    <source>
        <strain evidence="2 4">AFS058004</strain>
        <strain evidence="1 3">AFS094940</strain>
    </source>
</reference>
<name>A0A9X6YEC5_BACTU</name>
<dbReference type="EMBL" id="NUFN01000044">
    <property type="protein sequence ID" value="PGH78608.1"/>
    <property type="molecule type" value="Genomic_DNA"/>
</dbReference>